<dbReference type="EMBL" id="AFQF01005836">
    <property type="protein sequence ID" value="EGU72639.1"/>
    <property type="molecule type" value="Genomic_DNA"/>
</dbReference>
<proteinExistence type="predicted"/>
<comment type="caution">
    <text evidence="1">The sequence shown here is derived from an EMBL/GenBank/DDBJ whole genome shotgun (WGS) entry which is preliminary data.</text>
</comment>
<gene>
    <name evidence="1" type="ORF">FOXB_16852</name>
</gene>
<organism evidence="1">
    <name type="scientific">Fusarium oxysporum (strain Fo5176)</name>
    <name type="common">Fusarium vascular wilt</name>
    <dbReference type="NCBI Taxonomy" id="660025"/>
    <lineage>
        <taxon>Eukaryota</taxon>
        <taxon>Fungi</taxon>
        <taxon>Dikarya</taxon>
        <taxon>Ascomycota</taxon>
        <taxon>Pezizomycotina</taxon>
        <taxon>Sordariomycetes</taxon>
        <taxon>Hypocreomycetidae</taxon>
        <taxon>Hypocreales</taxon>
        <taxon>Nectriaceae</taxon>
        <taxon>Fusarium</taxon>
        <taxon>Fusarium oxysporum species complex</taxon>
    </lineage>
</organism>
<feature type="non-terminal residue" evidence="1">
    <location>
        <position position="1"/>
    </location>
</feature>
<sequence>ILLLLQLVPNVVDKHADHPSMLIKNSSL</sequence>
<accession>F9GDW8</accession>
<dbReference type="AlphaFoldDB" id="F9GDW8"/>
<evidence type="ECO:0000313" key="1">
    <source>
        <dbReference type="EMBL" id="EGU72639.1"/>
    </source>
</evidence>
<reference evidence="1" key="1">
    <citation type="journal article" date="2012" name="Mol. Plant Microbe Interact.">
        <title>A highly conserved effector in Fusarium oxysporum is required for full virulence on Arabidopsis.</title>
        <authorList>
            <person name="Thatcher L.F."/>
            <person name="Gardiner D.M."/>
            <person name="Kazan K."/>
            <person name="Manners J."/>
        </authorList>
    </citation>
    <scope>NUCLEOTIDE SEQUENCE [LARGE SCALE GENOMIC DNA]</scope>
    <source>
        <strain evidence="1">Fo5176</strain>
    </source>
</reference>
<name>F9GDW8_FUSOF</name>
<protein>
    <submittedName>
        <fullName evidence="1">Uncharacterized protein</fullName>
    </submittedName>
</protein>